<dbReference type="GO" id="GO:0004674">
    <property type="term" value="F:protein serine/threonine kinase activity"/>
    <property type="evidence" value="ECO:0007669"/>
    <property type="project" value="TreeGrafter"/>
</dbReference>
<dbReference type="GO" id="GO:0005524">
    <property type="term" value="F:ATP binding"/>
    <property type="evidence" value="ECO:0007669"/>
    <property type="project" value="InterPro"/>
</dbReference>
<name>A0A2J8A411_9CHLO</name>
<evidence type="ECO:0000313" key="3">
    <source>
        <dbReference type="Proteomes" id="UP000236333"/>
    </source>
</evidence>
<dbReference type="SUPFAM" id="SSF56112">
    <property type="entry name" value="Protein kinase-like (PK-like)"/>
    <property type="match status" value="1"/>
</dbReference>
<dbReference type="EMBL" id="PGGS01000189">
    <property type="protein sequence ID" value="PNH07254.1"/>
    <property type="molecule type" value="Genomic_DNA"/>
</dbReference>
<sequence>MANRWSCWSATMHGTVAYPQPAYMAPECYDLMQYTITYQSHTTPTTWLVDVSSLASLDGHQCNNQDIYSYGVMLWEMLAGCRPWDGIGAVGIACQLCQLLQECWDKDPERRPAAAELAKRLMLVQQKLQGTSDAGPQVTCS</sequence>
<dbReference type="PANTHER" id="PTHR44329">
    <property type="entry name" value="SERINE/THREONINE-PROTEIN KINASE TNNI3K-RELATED"/>
    <property type="match status" value="1"/>
</dbReference>
<accession>A0A2J8A411</accession>
<evidence type="ECO:0000259" key="1">
    <source>
        <dbReference type="PROSITE" id="PS50011"/>
    </source>
</evidence>
<keyword evidence="2" id="KW-0418">Kinase</keyword>
<dbReference type="InterPro" id="IPR011009">
    <property type="entry name" value="Kinase-like_dom_sf"/>
</dbReference>
<dbReference type="Gene3D" id="1.10.510.10">
    <property type="entry name" value="Transferase(Phosphotransferase) domain 1"/>
    <property type="match status" value="1"/>
</dbReference>
<dbReference type="Proteomes" id="UP000236333">
    <property type="component" value="Unassembled WGS sequence"/>
</dbReference>
<protein>
    <submittedName>
        <fullName evidence="2">Mitogen-activated protein kinase kinase kinase 10</fullName>
    </submittedName>
</protein>
<dbReference type="InterPro" id="IPR051681">
    <property type="entry name" value="Ser/Thr_Kinases-Pseudokinases"/>
</dbReference>
<feature type="domain" description="Protein kinase" evidence="1">
    <location>
        <begin position="1"/>
        <end position="123"/>
    </location>
</feature>
<comment type="caution">
    <text evidence="2">The sequence shown here is derived from an EMBL/GenBank/DDBJ whole genome shotgun (WGS) entry which is preliminary data.</text>
</comment>
<proteinExistence type="predicted"/>
<reference evidence="2 3" key="1">
    <citation type="journal article" date="2017" name="Mol. Biol. Evol.">
        <title>The 4-celled Tetrabaena socialis nuclear genome reveals the essential components for genetic control of cell number at the origin of multicellularity in the volvocine lineage.</title>
        <authorList>
            <person name="Featherston J."/>
            <person name="Arakaki Y."/>
            <person name="Hanschen E.R."/>
            <person name="Ferris P.J."/>
            <person name="Michod R.E."/>
            <person name="Olson B.J.S.C."/>
            <person name="Nozaki H."/>
            <person name="Durand P.M."/>
        </authorList>
    </citation>
    <scope>NUCLEOTIDE SEQUENCE [LARGE SCALE GENOMIC DNA]</scope>
    <source>
        <strain evidence="2 3">NIES-571</strain>
    </source>
</reference>
<evidence type="ECO:0000313" key="2">
    <source>
        <dbReference type="EMBL" id="PNH07254.1"/>
    </source>
</evidence>
<dbReference type="AlphaFoldDB" id="A0A2J8A411"/>
<gene>
    <name evidence="2" type="ORF">TSOC_006299</name>
</gene>
<keyword evidence="2" id="KW-0808">Transferase</keyword>
<organism evidence="2 3">
    <name type="scientific">Tetrabaena socialis</name>
    <dbReference type="NCBI Taxonomy" id="47790"/>
    <lineage>
        <taxon>Eukaryota</taxon>
        <taxon>Viridiplantae</taxon>
        <taxon>Chlorophyta</taxon>
        <taxon>core chlorophytes</taxon>
        <taxon>Chlorophyceae</taxon>
        <taxon>CS clade</taxon>
        <taxon>Chlamydomonadales</taxon>
        <taxon>Tetrabaenaceae</taxon>
        <taxon>Tetrabaena</taxon>
    </lineage>
</organism>
<keyword evidence="3" id="KW-1185">Reference proteome</keyword>
<dbReference type="OrthoDB" id="339325at2759"/>
<dbReference type="InterPro" id="IPR000719">
    <property type="entry name" value="Prot_kinase_dom"/>
</dbReference>
<dbReference type="PROSITE" id="PS50011">
    <property type="entry name" value="PROTEIN_KINASE_DOM"/>
    <property type="match status" value="1"/>
</dbReference>
<dbReference type="PANTHER" id="PTHR44329:SF214">
    <property type="entry name" value="PROTEIN KINASE DOMAIN-CONTAINING PROTEIN"/>
    <property type="match status" value="1"/>
</dbReference>